<dbReference type="InterPro" id="IPR027417">
    <property type="entry name" value="P-loop_NTPase"/>
</dbReference>
<dbReference type="GO" id="GO:0005524">
    <property type="term" value="F:ATP binding"/>
    <property type="evidence" value="ECO:0007669"/>
    <property type="project" value="UniProtKB-KW"/>
</dbReference>
<keyword evidence="10" id="KW-0347">Helicase</keyword>
<keyword evidence="4" id="KW-0238">DNA-binding</keyword>
<dbReference type="SUPFAM" id="SSF52540">
    <property type="entry name" value="P-loop containing nucleoside triphosphate hydrolases"/>
    <property type="match status" value="1"/>
</dbReference>
<dbReference type="GO" id="GO:0000724">
    <property type="term" value="P:double-strand break repair via homologous recombination"/>
    <property type="evidence" value="ECO:0007669"/>
    <property type="project" value="TreeGrafter"/>
</dbReference>
<keyword evidence="5" id="KW-0413">Isomerase</keyword>
<dbReference type="Pfam" id="PF00271">
    <property type="entry name" value="Helicase_C"/>
    <property type="match status" value="1"/>
</dbReference>
<dbReference type="EMBL" id="JFAX01000024">
    <property type="protein sequence ID" value="EXI65333.1"/>
    <property type="molecule type" value="Genomic_DNA"/>
</dbReference>
<proteinExistence type="inferred from homology"/>
<dbReference type="SMART" id="SM00490">
    <property type="entry name" value="HELICc"/>
    <property type="match status" value="1"/>
</dbReference>
<keyword evidence="2" id="KW-0547">Nucleotide-binding</keyword>
<evidence type="ECO:0000313" key="10">
    <source>
        <dbReference type="EMBL" id="EXI65333.1"/>
    </source>
</evidence>
<dbReference type="GO" id="GO:0009378">
    <property type="term" value="F:four-way junction helicase activity"/>
    <property type="evidence" value="ECO:0007669"/>
    <property type="project" value="TreeGrafter"/>
</dbReference>
<keyword evidence="11" id="KW-1185">Reference proteome</keyword>
<comment type="similarity">
    <text evidence="1">Belongs to the helicase family. RecQ subfamily.</text>
</comment>
<dbReference type="Proteomes" id="UP000020218">
    <property type="component" value="Unassembled WGS sequence"/>
</dbReference>
<dbReference type="GO" id="GO:0003677">
    <property type="term" value="F:DNA binding"/>
    <property type="evidence" value="ECO:0007669"/>
    <property type="project" value="UniProtKB-KW"/>
</dbReference>
<comment type="catalytic activity">
    <reaction evidence="6">
        <text>Couples ATP hydrolysis with the unwinding of duplex DNA by translocating in the 3'-5' direction.</text>
        <dbReference type="EC" id="5.6.2.4"/>
    </reaction>
</comment>
<keyword evidence="10" id="KW-0378">Hydrolase</keyword>
<evidence type="ECO:0000256" key="1">
    <source>
        <dbReference type="ARBA" id="ARBA00005446"/>
    </source>
</evidence>
<dbReference type="PROSITE" id="PS51192">
    <property type="entry name" value="HELICASE_ATP_BIND_1"/>
    <property type="match status" value="1"/>
</dbReference>
<accession>A0A011M6S7</accession>
<dbReference type="InterPro" id="IPR011545">
    <property type="entry name" value="DEAD/DEAH_box_helicase_dom"/>
</dbReference>
<evidence type="ECO:0000259" key="8">
    <source>
        <dbReference type="PROSITE" id="PS51192"/>
    </source>
</evidence>
<gene>
    <name evidence="10" type="primary">recQ_2</name>
    <name evidence="10" type="ORF">AW08_03252</name>
</gene>
<evidence type="ECO:0000259" key="9">
    <source>
        <dbReference type="PROSITE" id="PS51194"/>
    </source>
</evidence>
<dbReference type="InterPro" id="IPR014001">
    <property type="entry name" value="Helicase_ATP-bd"/>
</dbReference>
<name>A0A011M6S7_9PROT</name>
<dbReference type="EC" id="5.6.2.4" evidence="7"/>
<evidence type="ECO:0000256" key="7">
    <source>
        <dbReference type="ARBA" id="ARBA00034808"/>
    </source>
</evidence>
<protein>
    <recommendedName>
        <fullName evidence="7">DNA 3'-5' helicase</fullName>
        <ecNumber evidence="7">5.6.2.4</ecNumber>
    </recommendedName>
</protein>
<evidence type="ECO:0000256" key="5">
    <source>
        <dbReference type="ARBA" id="ARBA00023235"/>
    </source>
</evidence>
<dbReference type="GO" id="GO:0005694">
    <property type="term" value="C:chromosome"/>
    <property type="evidence" value="ECO:0007669"/>
    <property type="project" value="TreeGrafter"/>
</dbReference>
<dbReference type="InterPro" id="IPR001650">
    <property type="entry name" value="Helicase_C-like"/>
</dbReference>
<dbReference type="Pfam" id="PF00270">
    <property type="entry name" value="DEAD"/>
    <property type="match status" value="1"/>
</dbReference>
<dbReference type="PANTHER" id="PTHR13710:SF105">
    <property type="entry name" value="ATP-DEPENDENT DNA HELICASE Q1"/>
    <property type="match status" value="1"/>
</dbReference>
<dbReference type="NCBIfam" id="NF041063">
    <property type="entry name" value="DpdF"/>
    <property type="match status" value="1"/>
</dbReference>
<evidence type="ECO:0000256" key="4">
    <source>
        <dbReference type="ARBA" id="ARBA00023125"/>
    </source>
</evidence>
<reference evidence="10" key="1">
    <citation type="submission" date="2014-02" db="EMBL/GenBank/DDBJ databases">
        <title>Expanding our view of genomic diversity in Candidatus Accumulibacter clades.</title>
        <authorList>
            <person name="Skennerton C.T."/>
            <person name="Barr J.J."/>
            <person name="Slater F.R."/>
            <person name="Bond P.L."/>
            <person name="Tyson G.W."/>
        </authorList>
    </citation>
    <scope>NUCLEOTIDE SEQUENCE [LARGE SCALE GENOMIC DNA]</scope>
</reference>
<keyword evidence="3" id="KW-0067">ATP-binding</keyword>
<feature type="domain" description="Helicase ATP-binding" evidence="8">
    <location>
        <begin position="169"/>
        <end position="358"/>
    </location>
</feature>
<dbReference type="SMART" id="SM00487">
    <property type="entry name" value="DEXDc"/>
    <property type="match status" value="1"/>
</dbReference>
<organism evidence="10 11">
    <name type="scientific">Candidatus Accumulibacter adjunctus</name>
    <dbReference type="NCBI Taxonomy" id="1454001"/>
    <lineage>
        <taxon>Bacteria</taxon>
        <taxon>Pseudomonadati</taxon>
        <taxon>Pseudomonadota</taxon>
        <taxon>Betaproteobacteria</taxon>
        <taxon>Candidatus Accumulibacter</taxon>
    </lineage>
</organism>
<dbReference type="Gene3D" id="3.40.50.300">
    <property type="entry name" value="P-loop containing nucleotide triphosphate hydrolases"/>
    <property type="match status" value="2"/>
</dbReference>
<dbReference type="PANTHER" id="PTHR13710">
    <property type="entry name" value="DNA HELICASE RECQ FAMILY MEMBER"/>
    <property type="match status" value="1"/>
</dbReference>
<dbReference type="AlphaFoldDB" id="A0A011M6S7"/>
<dbReference type="GO" id="GO:0016787">
    <property type="term" value="F:hydrolase activity"/>
    <property type="evidence" value="ECO:0007669"/>
    <property type="project" value="UniProtKB-KW"/>
</dbReference>
<sequence length="866" mass="95620">MPETFDFTALGRVLLDWPVGTEALDLPAATPLLGRLRQILQQTRPRGAPAYAPDLMVLVRQLLIERGGDGRADEHLSVPRGRGWPDTNTWHRFGCAVTVTAERLLIASHPWRPDWLGALPDGGEDVFAAEHQARWVRADARVPMDPFLREATGYDAYVCPGQREALLSALCMPAGSTLIVNLPTGGGKSLVAQAPVLLDSAEAGLTLVVVPTNALALDLERRTRDLFAKRRPAEAQRPLAWTGDLDPTVRAEIKQRVRAGTQGILFASPEAVCGALLPALYQVSAGGGLRYLVVDEAHLIAQWGDDFRPAFQQLVGVRRGLLDHCPPAAAFRTLLLSATFPGPVIETLETLFGPPEHLQMVAAVHLRPEPRYLCRRVVGREEKRERLLELLRHVPRPFIVYTTTREDARQWFQELRSAGYGRLACFHGQTGGAERKRIIDDWVSDRLDGVVATSAFGVGMDKADVRTVIHAALPETLDRFYQEVGRGGRDGRASLSITLFDETDQRIARGMTTPTLIGDERGFDRWRTMFLASDPHPNDPDLRIVDLTRVPGGLTQQSDYNRDWNMRTLILLARAGLIRLESVSPQFTEAPPGENDAGERAHDDADWDRYFARIPVRILDGGLMDQARFEQRIGAQRQRGAAAAGHAFARMLDALDGRREMAAVLTDLYTNDAPGRTVVVSSVCRGCPASGGAAHADDTDYQIPPGIGIERVEPWDGALWRSYFPGLAPGFAIVLCPGASGPDTEVLAALKTAVALFGILEVAAPMAIWQREPALATLHRAAPRRLLIRRDLEEAPPGPFMLPLPRATLLLPWDQRPLPDTLLSLHRPLHLVFAPEDLADRHPLRRWRDTHTNHIALAEFLRQATR</sequence>
<dbReference type="GO" id="GO:0005737">
    <property type="term" value="C:cytoplasm"/>
    <property type="evidence" value="ECO:0007669"/>
    <property type="project" value="TreeGrafter"/>
</dbReference>
<dbReference type="STRING" id="1454001.AW08_03252"/>
<evidence type="ECO:0000313" key="11">
    <source>
        <dbReference type="Proteomes" id="UP000020218"/>
    </source>
</evidence>
<feature type="domain" description="Helicase C-terminal" evidence="9">
    <location>
        <begin position="383"/>
        <end position="534"/>
    </location>
</feature>
<evidence type="ECO:0000256" key="2">
    <source>
        <dbReference type="ARBA" id="ARBA00022741"/>
    </source>
</evidence>
<dbReference type="PROSITE" id="PS51194">
    <property type="entry name" value="HELICASE_CTER"/>
    <property type="match status" value="1"/>
</dbReference>
<comment type="caution">
    <text evidence="10">The sequence shown here is derived from an EMBL/GenBank/DDBJ whole genome shotgun (WGS) entry which is preliminary data.</text>
</comment>
<dbReference type="PATRIC" id="fig|1454001.3.peg.3299"/>
<evidence type="ECO:0000256" key="6">
    <source>
        <dbReference type="ARBA" id="ARBA00034617"/>
    </source>
</evidence>
<evidence type="ECO:0000256" key="3">
    <source>
        <dbReference type="ARBA" id="ARBA00022840"/>
    </source>
</evidence>
<dbReference type="GO" id="GO:0043138">
    <property type="term" value="F:3'-5' DNA helicase activity"/>
    <property type="evidence" value="ECO:0007669"/>
    <property type="project" value="UniProtKB-EC"/>
</dbReference>